<dbReference type="InterPro" id="IPR015797">
    <property type="entry name" value="NUDIX_hydrolase-like_dom_sf"/>
</dbReference>
<evidence type="ECO:0000259" key="5">
    <source>
        <dbReference type="PROSITE" id="PS51462"/>
    </source>
</evidence>
<keyword evidence="7" id="KW-1185">Reference proteome</keyword>
<proteinExistence type="predicted"/>
<evidence type="ECO:0000313" key="7">
    <source>
        <dbReference type="Proteomes" id="UP001255416"/>
    </source>
</evidence>
<dbReference type="PROSITE" id="PS51462">
    <property type="entry name" value="NUDIX"/>
    <property type="match status" value="1"/>
</dbReference>
<organism evidence="6 7">
    <name type="scientific">Sedimentitalea todarodis</name>
    <dbReference type="NCBI Taxonomy" id="1631240"/>
    <lineage>
        <taxon>Bacteria</taxon>
        <taxon>Pseudomonadati</taxon>
        <taxon>Pseudomonadota</taxon>
        <taxon>Alphaproteobacteria</taxon>
        <taxon>Rhodobacterales</taxon>
        <taxon>Paracoccaceae</taxon>
        <taxon>Sedimentitalea</taxon>
    </lineage>
</organism>
<dbReference type="Gene3D" id="3.90.79.10">
    <property type="entry name" value="Nucleoside Triphosphate Pyrophosphohydrolase"/>
    <property type="match status" value="1"/>
</dbReference>
<keyword evidence="2" id="KW-0479">Metal-binding</keyword>
<dbReference type="RefSeq" id="WP_316780091.1">
    <property type="nucleotide sequence ID" value="NZ_JASMWN010000017.1"/>
</dbReference>
<reference evidence="7" key="1">
    <citation type="submission" date="2023-05" db="EMBL/GenBank/DDBJ databases">
        <title>Sedimentitalea sp. nov. JM2-8.</title>
        <authorList>
            <person name="Huang J."/>
        </authorList>
    </citation>
    <scope>NUCLEOTIDE SEQUENCE [LARGE SCALE GENOMIC DNA]</scope>
    <source>
        <strain evidence="7">KHS03</strain>
    </source>
</reference>
<dbReference type="InterPro" id="IPR047198">
    <property type="entry name" value="DDP-like_NUDIX"/>
</dbReference>
<name>A0ABU3VIC1_9RHOB</name>
<dbReference type="InterPro" id="IPR000086">
    <property type="entry name" value="NUDIX_hydrolase_dom"/>
</dbReference>
<dbReference type="SUPFAM" id="SSF55811">
    <property type="entry name" value="Nudix"/>
    <property type="match status" value="1"/>
</dbReference>
<gene>
    <name evidence="6" type="ORF">QO231_18975</name>
</gene>
<feature type="domain" description="Nudix hydrolase" evidence="5">
    <location>
        <begin position="19"/>
        <end position="149"/>
    </location>
</feature>
<evidence type="ECO:0000256" key="2">
    <source>
        <dbReference type="ARBA" id="ARBA00022723"/>
    </source>
</evidence>
<dbReference type="GO" id="GO:0016787">
    <property type="term" value="F:hydrolase activity"/>
    <property type="evidence" value="ECO:0007669"/>
    <property type="project" value="UniProtKB-KW"/>
</dbReference>
<sequence>MFIKQLPIRCACTHKSDVRSQFAALCYRVVKNRVEILMITTRRSGRWIVPKGWPMDGMTPAECAAQEAWEEAGAKGYAHDHCLGLFSYNKMLEPEAVLPCVAMVYPIRVKSLANAYPEMKQRRRKWFSRKKAASLVLEPELARILRDFDPKYLK</sequence>
<evidence type="ECO:0000256" key="1">
    <source>
        <dbReference type="ARBA" id="ARBA00001946"/>
    </source>
</evidence>
<evidence type="ECO:0000256" key="3">
    <source>
        <dbReference type="ARBA" id="ARBA00022801"/>
    </source>
</evidence>
<comment type="caution">
    <text evidence="6">The sequence shown here is derived from an EMBL/GenBank/DDBJ whole genome shotgun (WGS) entry which is preliminary data.</text>
</comment>
<evidence type="ECO:0000313" key="6">
    <source>
        <dbReference type="EMBL" id="MDU9005921.1"/>
    </source>
</evidence>
<dbReference type="Proteomes" id="UP001255416">
    <property type="component" value="Unassembled WGS sequence"/>
</dbReference>
<keyword evidence="3 6" id="KW-0378">Hydrolase</keyword>
<dbReference type="CDD" id="cd04666">
    <property type="entry name" value="NUDIX_DIPP2_like_Nudt4"/>
    <property type="match status" value="1"/>
</dbReference>
<evidence type="ECO:0000256" key="4">
    <source>
        <dbReference type="ARBA" id="ARBA00022842"/>
    </source>
</evidence>
<accession>A0ABU3VIC1</accession>
<dbReference type="Pfam" id="PF00293">
    <property type="entry name" value="NUDIX"/>
    <property type="match status" value="1"/>
</dbReference>
<comment type="cofactor">
    <cofactor evidence="1">
        <name>Mg(2+)</name>
        <dbReference type="ChEBI" id="CHEBI:18420"/>
    </cofactor>
</comment>
<protein>
    <submittedName>
        <fullName evidence="6">NUDIX hydrolase</fullName>
    </submittedName>
</protein>
<dbReference type="PANTHER" id="PTHR12629">
    <property type="entry name" value="DIPHOSPHOINOSITOL POLYPHOSPHATE PHOSPHOHYDROLASE"/>
    <property type="match status" value="1"/>
</dbReference>
<dbReference type="EMBL" id="JASMWN010000017">
    <property type="protein sequence ID" value="MDU9005921.1"/>
    <property type="molecule type" value="Genomic_DNA"/>
</dbReference>
<keyword evidence="4" id="KW-0460">Magnesium</keyword>
<dbReference type="PANTHER" id="PTHR12629:SF0">
    <property type="entry name" value="DIPHOSPHOINOSITOL-POLYPHOSPHATE DIPHOSPHATASE"/>
    <property type="match status" value="1"/>
</dbReference>